<dbReference type="EMBL" id="BGPR01005230">
    <property type="protein sequence ID" value="GBN08110.1"/>
    <property type="molecule type" value="Genomic_DNA"/>
</dbReference>
<dbReference type="AlphaFoldDB" id="A0A4Y2L1F7"/>
<name>A0A4Y2L1F7_ARAVE</name>
<gene>
    <name evidence="1" type="ORF">AVEN_166566_1</name>
</gene>
<protein>
    <submittedName>
        <fullName evidence="1">Uncharacterized protein</fullName>
    </submittedName>
</protein>
<evidence type="ECO:0000313" key="1">
    <source>
        <dbReference type="EMBL" id="GBN08110.1"/>
    </source>
</evidence>
<proteinExistence type="predicted"/>
<evidence type="ECO:0000313" key="2">
    <source>
        <dbReference type="Proteomes" id="UP000499080"/>
    </source>
</evidence>
<sequence length="110" mass="12981">MQKLCGQEDQAMFGWISNALNLARDTSQTVTVPHTTWESIERRTNAPLSCAEVQTRHLWIITHLDYISDPNMQWGFCNRLAEEPRLRLNVLFIDECTRRDNDTQNYYRGY</sequence>
<reference evidence="1 2" key="1">
    <citation type="journal article" date="2019" name="Sci. Rep.">
        <title>Orb-weaving spider Araneus ventricosus genome elucidates the spidroin gene catalogue.</title>
        <authorList>
            <person name="Kono N."/>
            <person name="Nakamura H."/>
            <person name="Ohtoshi R."/>
            <person name="Moran D.A.P."/>
            <person name="Shinohara A."/>
            <person name="Yoshida Y."/>
            <person name="Fujiwara M."/>
            <person name="Mori M."/>
            <person name="Tomita M."/>
            <person name="Arakawa K."/>
        </authorList>
    </citation>
    <scope>NUCLEOTIDE SEQUENCE [LARGE SCALE GENOMIC DNA]</scope>
</reference>
<comment type="caution">
    <text evidence="1">The sequence shown here is derived from an EMBL/GenBank/DDBJ whole genome shotgun (WGS) entry which is preliminary data.</text>
</comment>
<organism evidence="1 2">
    <name type="scientific">Araneus ventricosus</name>
    <name type="common">Orbweaver spider</name>
    <name type="synonym">Epeira ventricosa</name>
    <dbReference type="NCBI Taxonomy" id="182803"/>
    <lineage>
        <taxon>Eukaryota</taxon>
        <taxon>Metazoa</taxon>
        <taxon>Ecdysozoa</taxon>
        <taxon>Arthropoda</taxon>
        <taxon>Chelicerata</taxon>
        <taxon>Arachnida</taxon>
        <taxon>Araneae</taxon>
        <taxon>Araneomorphae</taxon>
        <taxon>Entelegynae</taxon>
        <taxon>Araneoidea</taxon>
        <taxon>Araneidae</taxon>
        <taxon>Araneus</taxon>
    </lineage>
</organism>
<dbReference type="Proteomes" id="UP000499080">
    <property type="component" value="Unassembled WGS sequence"/>
</dbReference>
<keyword evidence="2" id="KW-1185">Reference proteome</keyword>
<accession>A0A4Y2L1F7</accession>